<comment type="caution">
    <text evidence="1">The sequence shown here is derived from an EMBL/GenBank/DDBJ whole genome shotgun (WGS) entry which is preliminary data.</text>
</comment>
<dbReference type="AlphaFoldDB" id="A0A820L8A0"/>
<evidence type="ECO:0000313" key="1">
    <source>
        <dbReference type="EMBL" id="CAF4352121.1"/>
    </source>
</evidence>
<reference evidence="1" key="1">
    <citation type="submission" date="2021-02" db="EMBL/GenBank/DDBJ databases">
        <authorList>
            <person name="Nowell W R."/>
        </authorList>
    </citation>
    <scope>NUCLEOTIDE SEQUENCE</scope>
</reference>
<evidence type="ECO:0000313" key="2">
    <source>
        <dbReference type="Proteomes" id="UP000663844"/>
    </source>
</evidence>
<dbReference type="EMBL" id="CAJOAZ010021045">
    <property type="protein sequence ID" value="CAF4352121.1"/>
    <property type="molecule type" value="Genomic_DNA"/>
</dbReference>
<sequence length="126" mass="14574">QLTRATFHTKAFIDEICRMICEANSNRAKKIRVLSETSDHNFCEFNEYFSDELFRLHTPASPLKDTYQPFIPVLWNTMKSSVDPAEPQLNSPSMNLETIPMELSEASTASMNEIQSKIYQLLRLRI</sequence>
<proteinExistence type="predicted"/>
<name>A0A820L8A0_9BILA</name>
<accession>A0A820L8A0</accession>
<organism evidence="1 2">
    <name type="scientific">Adineta steineri</name>
    <dbReference type="NCBI Taxonomy" id="433720"/>
    <lineage>
        <taxon>Eukaryota</taxon>
        <taxon>Metazoa</taxon>
        <taxon>Spiralia</taxon>
        <taxon>Gnathifera</taxon>
        <taxon>Rotifera</taxon>
        <taxon>Eurotatoria</taxon>
        <taxon>Bdelloidea</taxon>
        <taxon>Adinetida</taxon>
        <taxon>Adinetidae</taxon>
        <taxon>Adineta</taxon>
    </lineage>
</organism>
<dbReference type="Proteomes" id="UP000663844">
    <property type="component" value="Unassembled WGS sequence"/>
</dbReference>
<gene>
    <name evidence="1" type="ORF">OXD698_LOCUS48831</name>
</gene>
<protein>
    <submittedName>
        <fullName evidence="1">Uncharacterized protein</fullName>
    </submittedName>
</protein>
<feature type="non-terminal residue" evidence="1">
    <location>
        <position position="1"/>
    </location>
</feature>